<reference evidence="1" key="1">
    <citation type="submission" date="2021-02" db="EMBL/GenBank/DDBJ databases">
        <authorList>
            <person name="Nowell W R."/>
        </authorList>
    </citation>
    <scope>NUCLEOTIDE SEQUENCE</scope>
</reference>
<evidence type="ECO:0000313" key="1">
    <source>
        <dbReference type="EMBL" id="CAF4342778.1"/>
    </source>
</evidence>
<gene>
    <name evidence="1" type="ORF">SMN809_LOCUS27881</name>
</gene>
<protein>
    <submittedName>
        <fullName evidence="1">Uncharacterized protein</fullName>
    </submittedName>
</protein>
<feature type="non-terminal residue" evidence="1">
    <location>
        <position position="1"/>
    </location>
</feature>
<evidence type="ECO:0000313" key="2">
    <source>
        <dbReference type="Proteomes" id="UP000676336"/>
    </source>
</evidence>
<dbReference type="EMBL" id="CAJOBI010044876">
    <property type="protein sequence ID" value="CAF4342778.1"/>
    <property type="molecule type" value="Genomic_DNA"/>
</dbReference>
<proteinExistence type="predicted"/>
<dbReference type="AlphaFoldDB" id="A0A8S2UKZ3"/>
<name>A0A8S2UKZ3_9BILA</name>
<accession>A0A8S2UKZ3</accession>
<sequence length="55" mass="6221">RISGFSSGYDNSFLVVDSDEAWVIETCDRVWVAKQIKGNIPSIAKECHNNQYEIS</sequence>
<dbReference type="Proteomes" id="UP000676336">
    <property type="component" value="Unassembled WGS sequence"/>
</dbReference>
<organism evidence="1 2">
    <name type="scientific">Rotaria magnacalcarata</name>
    <dbReference type="NCBI Taxonomy" id="392030"/>
    <lineage>
        <taxon>Eukaryota</taxon>
        <taxon>Metazoa</taxon>
        <taxon>Spiralia</taxon>
        <taxon>Gnathifera</taxon>
        <taxon>Rotifera</taxon>
        <taxon>Eurotatoria</taxon>
        <taxon>Bdelloidea</taxon>
        <taxon>Philodinida</taxon>
        <taxon>Philodinidae</taxon>
        <taxon>Rotaria</taxon>
    </lineage>
</organism>
<comment type="caution">
    <text evidence="1">The sequence shown here is derived from an EMBL/GenBank/DDBJ whole genome shotgun (WGS) entry which is preliminary data.</text>
</comment>